<evidence type="ECO:0000256" key="1">
    <source>
        <dbReference type="ARBA" id="ARBA00004651"/>
    </source>
</evidence>
<keyword evidence="5 6" id="KW-0472">Membrane</keyword>
<dbReference type="Proteomes" id="UP000254701">
    <property type="component" value="Unassembled WGS sequence"/>
</dbReference>
<evidence type="ECO:0000256" key="4">
    <source>
        <dbReference type="ARBA" id="ARBA00022989"/>
    </source>
</evidence>
<keyword evidence="4 6" id="KW-1133">Transmembrane helix</keyword>
<gene>
    <name evidence="7" type="ORF">NCTC10684_03771</name>
</gene>
<reference evidence="7 8" key="1">
    <citation type="submission" date="2018-06" db="EMBL/GenBank/DDBJ databases">
        <authorList>
            <consortium name="Pathogen Informatics"/>
            <person name="Doyle S."/>
        </authorList>
    </citation>
    <scope>NUCLEOTIDE SEQUENCE [LARGE SCALE GENOMIC DNA]</scope>
    <source>
        <strain evidence="7 8">NCTC10684</strain>
    </source>
</reference>
<dbReference type="CDD" id="cd06580">
    <property type="entry name" value="TM_PBP1_transp_TpRbsC_like"/>
    <property type="match status" value="1"/>
</dbReference>
<feature type="transmembrane region" description="Helical" evidence="6">
    <location>
        <begin position="146"/>
        <end position="164"/>
    </location>
</feature>
<evidence type="ECO:0000256" key="3">
    <source>
        <dbReference type="ARBA" id="ARBA00022692"/>
    </source>
</evidence>
<feature type="transmembrane region" description="Helical" evidence="6">
    <location>
        <begin position="326"/>
        <end position="347"/>
    </location>
</feature>
<dbReference type="GO" id="GO:0022857">
    <property type="term" value="F:transmembrane transporter activity"/>
    <property type="evidence" value="ECO:0007669"/>
    <property type="project" value="InterPro"/>
</dbReference>
<evidence type="ECO:0000256" key="2">
    <source>
        <dbReference type="ARBA" id="ARBA00022475"/>
    </source>
</evidence>
<feature type="transmembrane region" description="Helical" evidence="6">
    <location>
        <begin position="58"/>
        <end position="80"/>
    </location>
</feature>
<feature type="transmembrane region" description="Helical" evidence="6">
    <location>
        <begin position="114"/>
        <end position="134"/>
    </location>
</feature>
<dbReference type="RefSeq" id="WP_115732495.1">
    <property type="nucleotide sequence ID" value="NZ_BAAAVY010000002.1"/>
</dbReference>
<sequence>MIVFERRMEANALWTLASFIMAIVAGLAASAILIASTGANVPDVFGALLQGSVGSPKALATTLVKAAPLILTGLATVIAFRAQIWSIGQEGQVFAGAMGGYLGAQLLAGLPPLLFFPGVLAFGMAAGMGLGWIAAVLRNRFAVNEIISTVMLNYLVVYLLSWLLQGGPWGETGGTVAYHQSPMLPDAAFLPALFGSSRLHAGVLLPFLAAAICALVMSRTPLGYEIRGLGYNPEALRHKGVDIARTVSVIMMASAALAALAGAIELFGVSHRLRADNLIGLGYAGIIVGMIGGLSPIGTVFAGLFFGGLASGAVYMRVLGDVPASLVPAMQGITLFFFLCAGVLARYRIVMKVAVQ</sequence>
<dbReference type="EMBL" id="UFSM01000001">
    <property type="protein sequence ID" value="SUU90513.1"/>
    <property type="molecule type" value="Genomic_DNA"/>
</dbReference>
<dbReference type="PANTHER" id="PTHR47089:SF1">
    <property type="entry name" value="GUANOSINE ABC TRANSPORTER PERMEASE PROTEIN NUPP"/>
    <property type="match status" value="1"/>
</dbReference>
<accession>A0A380WND2</accession>
<feature type="transmembrane region" description="Helical" evidence="6">
    <location>
        <begin position="281"/>
        <end position="306"/>
    </location>
</feature>
<feature type="transmembrane region" description="Helical" evidence="6">
    <location>
        <begin position="12"/>
        <end position="38"/>
    </location>
</feature>
<dbReference type="Pfam" id="PF02653">
    <property type="entry name" value="BPD_transp_2"/>
    <property type="match status" value="1"/>
</dbReference>
<dbReference type="PANTHER" id="PTHR47089">
    <property type="entry name" value="ABC TRANSPORTER, PERMEASE PROTEIN"/>
    <property type="match status" value="1"/>
</dbReference>
<dbReference type="InterPro" id="IPR001851">
    <property type="entry name" value="ABC_transp_permease"/>
</dbReference>
<dbReference type="OrthoDB" id="9809785at2"/>
<keyword evidence="3 6" id="KW-0812">Transmembrane</keyword>
<organism evidence="7 8">
    <name type="scientific">Aminobacter aminovorans</name>
    <name type="common">Chelatobacter heintzii</name>
    <dbReference type="NCBI Taxonomy" id="83263"/>
    <lineage>
        <taxon>Bacteria</taxon>
        <taxon>Pseudomonadati</taxon>
        <taxon>Pseudomonadota</taxon>
        <taxon>Alphaproteobacteria</taxon>
        <taxon>Hyphomicrobiales</taxon>
        <taxon>Phyllobacteriaceae</taxon>
        <taxon>Aminobacter</taxon>
    </lineage>
</organism>
<dbReference type="AlphaFoldDB" id="A0A380WND2"/>
<feature type="transmembrane region" description="Helical" evidence="6">
    <location>
        <begin position="92"/>
        <end position="108"/>
    </location>
</feature>
<proteinExistence type="predicted"/>
<comment type="subcellular location">
    <subcellularLocation>
        <location evidence="1">Cell membrane</location>
        <topology evidence="1">Multi-pass membrane protein</topology>
    </subcellularLocation>
</comment>
<evidence type="ECO:0000256" key="5">
    <source>
        <dbReference type="ARBA" id="ARBA00023136"/>
    </source>
</evidence>
<keyword evidence="2" id="KW-1003">Cell membrane</keyword>
<dbReference type="GO" id="GO:0005886">
    <property type="term" value="C:plasma membrane"/>
    <property type="evidence" value="ECO:0007669"/>
    <property type="project" value="UniProtKB-SubCell"/>
</dbReference>
<name>A0A380WND2_AMIAI</name>
<evidence type="ECO:0000313" key="7">
    <source>
        <dbReference type="EMBL" id="SUU90513.1"/>
    </source>
</evidence>
<evidence type="ECO:0000313" key="8">
    <source>
        <dbReference type="Proteomes" id="UP000254701"/>
    </source>
</evidence>
<protein>
    <submittedName>
        <fullName evidence="7">ABC-type uncharacterized transport system, permease component</fullName>
    </submittedName>
</protein>
<feature type="transmembrane region" description="Helical" evidence="6">
    <location>
        <begin position="243"/>
        <end position="269"/>
    </location>
</feature>
<feature type="transmembrane region" description="Helical" evidence="6">
    <location>
        <begin position="201"/>
        <end position="223"/>
    </location>
</feature>
<evidence type="ECO:0000256" key="6">
    <source>
        <dbReference type="SAM" id="Phobius"/>
    </source>
</evidence>